<dbReference type="EMBL" id="GECU01037606">
    <property type="protein sequence ID" value="JAS70100.1"/>
    <property type="molecule type" value="Transcribed_RNA"/>
</dbReference>
<proteinExistence type="predicted"/>
<organism evidence="1">
    <name type="scientific">Homalodisca liturata</name>
    <dbReference type="NCBI Taxonomy" id="320908"/>
    <lineage>
        <taxon>Eukaryota</taxon>
        <taxon>Metazoa</taxon>
        <taxon>Ecdysozoa</taxon>
        <taxon>Arthropoda</taxon>
        <taxon>Hexapoda</taxon>
        <taxon>Insecta</taxon>
        <taxon>Pterygota</taxon>
        <taxon>Neoptera</taxon>
        <taxon>Paraneoptera</taxon>
        <taxon>Hemiptera</taxon>
        <taxon>Auchenorrhyncha</taxon>
        <taxon>Membracoidea</taxon>
        <taxon>Cicadellidae</taxon>
        <taxon>Cicadellinae</taxon>
        <taxon>Proconiini</taxon>
        <taxon>Homalodisca</taxon>
    </lineage>
</organism>
<evidence type="ECO:0008006" key="2">
    <source>
        <dbReference type="Google" id="ProtNLM"/>
    </source>
</evidence>
<gene>
    <name evidence="1" type="ORF">g.5140</name>
</gene>
<feature type="non-terminal residue" evidence="1">
    <location>
        <position position="1"/>
    </location>
</feature>
<dbReference type="AlphaFoldDB" id="A0A1B6H610"/>
<evidence type="ECO:0000313" key="1">
    <source>
        <dbReference type="EMBL" id="JAS70100.1"/>
    </source>
</evidence>
<sequence>DVAIDSMESTIKKTGNNKIILVDLPIRYDLPLWSSVNKLQRKTNTAIKELCSKYDNVSIVVVSKAMRQLHTRHGLHLNSKGKKWLAKQICDAVVEVHEEISTPISSSPVTIEEVLREAPTPSSTSPVITASTPQLFLETVANKMKET</sequence>
<protein>
    <recommendedName>
        <fullName evidence="2">SGNH hydrolase-type esterase domain-containing protein</fullName>
    </recommendedName>
</protein>
<dbReference type="Gene3D" id="3.40.50.1110">
    <property type="entry name" value="SGNH hydrolase"/>
    <property type="match status" value="1"/>
</dbReference>
<name>A0A1B6H610_9HEMI</name>
<dbReference type="InterPro" id="IPR036514">
    <property type="entry name" value="SGNH_hydro_sf"/>
</dbReference>
<dbReference type="SUPFAM" id="SSF52266">
    <property type="entry name" value="SGNH hydrolase"/>
    <property type="match status" value="1"/>
</dbReference>
<accession>A0A1B6H610</accession>
<reference evidence="1" key="1">
    <citation type="submission" date="2015-11" db="EMBL/GenBank/DDBJ databases">
        <title>De novo transcriptome assembly of four potential Pierce s Disease insect vectors from Arizona vineyards.</title>
        <authorList>
            <person name="Tassone E.E."/>
        </authorList>
    </citation>
    <scope>NUCLEOTIDE SEQUENCE</scope>
</reference>